<proteinExistence type="predicted"/>
<comment type="caution">
    <text evidence="1">The sequence shown here is derived from an EMBL/GenBank/DDBJ whole genome shotgun (WGS) entry which is preliminary data.</text>
</comment>
<dbReference type="GeneID" id="70130046"/>
<reference evidence="1" key="1">
    <citation type="journal article" date="2021" name="Nat. Commun.">
        <title>Genetic determinants of endophytism in the Arabidopsis root mycobiome.</title>
        <authorList>
            <person name="Mesny F."/>
            <person name="Miyauchi S."/>
            <person name="Thiergart T."/>
            <person name="Pickel B."/>
            <person name="Atanasova L."/>
            <person name="Karlsson M."/>
            <person name="Huettel B."/>
            <person name="Barry K.W."/>
            <person name="Haridas S."/>
            <person name="Chen C."/>
            <person name="Bauer D."/>
            <person name="Andreopoulos W."/>
            <person name="Pangilinan J."/>
            <person name="LaButti K."/>
            <person name="Riley R."/>
            <person name="Lipzen A."/>
            <person name="Clum A."/>
            <person name="Drula E."/>
            <person name="Henrissat B."/>
            <person name="Kohler A."/>
            <person name="Grigoriev I.V."/>
            <person name="Martin F.M."/>
            <person name="Hacquard S."/>
        </authorList>
    </citation>
    <scope>NUCLEOTIDE SEQUENCE</scope>
    <source>
        <strain evidence="1">MPI-SDFR-AT-0073</strain>
    </source>
</reference>
<sequence>MRITGRKIWYRMIHRLGQFKYLDDIVFDPSPTTSTPLAPTTHDIVNACGFSGNGRQDVYTGYPAESCDGDIFAAHLITGAARRVKGRLELRDQALISRGEKWIAMMDNHESGRPMFIVRMRGIPPIVDLVGATLPSST</sequence>
<dbReference type="EMBL" id="JAGPXC010000015">
    <property type="protein sequence ID" value="KAH6638660.1"/>
    <property type="molecule type" value="Genomic_DNA"/>
</dbReference>
<organism evidence="1 2">
    <name type="scientific">Truncatella angustata</name>
    <dbReference type="NCBI Taxonomy" id="152316"/>
    <lineage>
        <taxon>Eukaryota</taxon>
        <taxon>Fungi</taxon>
        <taxon>Dikarya</taxon>
        <taxon>Ascomycota</taxon>
        <taxon>Pezizomycotina</taxon>
        <taxon>Sordariomycetes</taxon>
        <taxon>Xylariomycetidae</taxon>
        <taxon>Amphisphaeriales</taxon>
        <taxon>Sporocadaceae</taxon>
        <taxon>Truncatella</taxon>
    </lineage>
</organism>
<dbReference type="Proteomes" id="UP000758603">
    <property type="component" value="Unassembled WGS sequence"/>
</dbReference>
<gene>
    <name evidence="1" type="ORF">BKA67DRAFT_542761</name>
</gene>
<evidence type="ECO:0000313" key="2">
    <source>
        <dbReference type="Proteomes" id="UP000758603"/>
    </source>
</evidence>
<name>A0A9P8RE94_9PEZI</name>
<protein>
    <submittedName>
        <fullName evidence="1">Uncharacterized protein</fullName>
    </submittedName>
</protein>
<dbReference type="RefSeq" id="XP_045950932.1">
    <property type="nucleotide sequence ID" value="XM_046101154.1"/>
</dbReference>
<accession>A0A9P8RE94</accession>
<dbReference type="AlphaFoldDB" id="A0A9P8RE94"/>
<evidence type="ECO:0000313" key="1">
    <source>
        <dbReference type="EMBL" id="KAH6638660.1"/>
    </source>
</evidence>
<keyword evidence="2" id="KW-1185">Reference proteome</keyword>